<keyword evidence="8" id="KW-1185">Reference proteome</keyword>
<evidence type="ECO:0000313" key="8">
    <source>
        <dbReference type="Proteomes" id="UP000075880"/>
    </source>
</evidence>
<evidence type="ECO:0000256" key="4">
    <source>
        <dbReference type="ARBA" id="ARBA00038123"/>
    </source>
</evidence>
<accession>A0AAG5DNZ0</accession>
<feature type="coiled-coil region" evidence="5">
    <location>
        <begin position="248"/>
        <end position="342"/>
    </location>
</feature>
<name>A0AAG5DNZ0_ANOAO</name>
<dbReference type="PANTHER" id="PTHR20544:SF0">
    <property type="entry name" value="NUCLEOPROTEIN TPR_MLP1 DOMAIN-CONTAINING PROTEIN"/>
    <property type="match status" value="1"/>
</dbReference>
<reference evidence="7" key="1">
    <citation type="submission" date="2024-04" db="UniProtKB">
        <authorList>
            <consortium name="EnsemblMetazoa"/>
        </authorList>
    </citation>
    <scope>IDENTIFICATION</scope>
    <source>
        <strain evidence="7">EBRO</strain>
    </source>
</reference>
<evidence type="ECO:0000256" key="3">
    <source>
        <dbReference type="ARBA" id="ARBA00023212"/>
    </source>
</evidence>
<feature type="region of interest" description="Disordered" evidence="6">
    <location>
        <begin position="354"/>
        <end position="373"/>
    </location>
</feature>
<feature type="coiled-coil region" evidence="5">
    <location>
        <begin position="380"/>
        <end position="417"/>
    </location>
</feature>
<sequence length="1423" mass="161176">MEIEARHSELRKRLDLLGFGHPLPLGAIGIVSAILDDLIQTSEKLKCANQQIDQLYQERAAWELGVEPYKCDNSRLLAECNELHLELIKQQDKHILANTELRSRVRSLQAEKKQLEEKCAQTESRVRELQAGSDSVKTRKNSVNTQRKPFISTVRPGTFFQPPKCCEQGMQPQGLPPTCRCPCNQMKQTDVLHEVERLQVETKNQQGVIDALKHQVNSRDREIRRLGDLFAGGRPAAALAKDCCYRGVDVLGHDVETLQQEKVALQQKLTEAQESHERTARKLTRLSEKNQQLEKELREFENVALKVESEANLNILECDRKNSDLTVKLQQSQLRLRELESLLEVCKSSAGKIHQLSDSSASSPSSSYPSGAGSVDVTLQNALKKAAEEKTQLYKQLNELKERERNILSDYEKVKTKYTKLKQKYAAVDQTHVSHQQQANAAHESQLELRSLHERCGELEEKLRRMKEERDRFSSEADRQRNTVTQLKRESVEKDHELSELKSELHMHRKTNRPSTCSLGGGRLKTAESSVSAHSSLSVQAAIHRIERERDAAKCEAQQLEQERDALREKLKLSTRSQRSELAKHESLIEGYGSQVAKLEAEKRDLLSGQAAAQTKVKLLKEEQREMQERVKELEESYSKLKISYSQLKILQEQTERALTQHQNRLMSSESQLGTAEAKLHRVDMSVEDAQTEISNLRGEISVLRASNAALEREKDKLLMELDKKTETVFTVEAELTSLKAKKKDLQSTIDRMQRKLENVSSENMHKESTLRSVSTETDTLKKQVATLKRSKDNASAENGRLSNELTDALAELTVTKRKLKDSQQEVERMKTQLREYVQEMQRAEELLFAKEREREEMLERYKSLSEGVNVLETSNLTLEAETSEAKKLLQEAEDRITSLEELMNVREQDIRECEHQISELSAKLAAAESELESLRDDNHALAMDLEATKELCSKLDLQKDKLNAELQEHSNIREQLAREKGTLQKELTLTRTGDRAAVDGLQELLTASRCEVEQQRIAMAQLTQDTEQLRGEMETLRQRLAEEQDKARQSEALANEYSVQLQELRRMITDQRFAQIRSRTAESTEREDDEEDDDGNRIRRYLEAVNKTMSHATNDCVSKEHSLSTHEAKQSQTDEYGIVKKSGSRPKHYQSNPRRRRDRGTQLFEPKISAPSGWKITKYERHAGTSSHRSAQAGRTSDTDQRQNSSENATTSESSAGQNIVWTSLSYDVPGQDRTSAGAEGAQGGLSGVVKGKIDETGSTVIVYKTADGERLVLKNAEQSGPSFSDRQRRLPASSEPLSSGWNDAVDSQFGQRVNTTGRVMIIDDRTGYDAKSDGAAGSNTTTTDVRMTPKPEPILEETWANILHYQSPNEELSKNDDPKLLVPLSVSDAATDPTPSTTRNYHLRFHVKLPAPKIRSPHPGR</sequence>
<feature type="compositionally biased region" description="Basic residues" evidence="6">
    <location>
        <begin position="1143"/>
        <end position="1159"/>
    </location>
</feature>
<feature type="coiled-coil region" evidence="5">
    <location>
        <begin position="1013"/>
        <end position="1068"/>
    </location>
</feature>
<feature type="region of interest" description="Disordered" evidence="6">
    <location>
        <begin position="1113"/>
        <end position="1218"/>
    </location>
</feature>
<dbReference type="InterPro" id="IPR051877">
    <property type="entry name" value="Centriole_BasalBody_StrucProt"/>
</dbReference>
<feature type="compositionally biased region" description="Low complexity" evidence="6">
    <location>
        <begin position="1205"/>
        <end position="1217"/>
    </location>
</feature>
<feature type="compositionally biased region" description="Low complexity" evidence="6">
    <location>
        <begin position="357"/>
        <end position="373"/>
    </location>
</feature>
<feature type="coiled-coil region" evidence="5">
    <location>
        <begin position="98"/>
        <end position="132"/>
    </location>
</feature>
<proteinExistence type="inferred from homology"/>
<evidence type="ECO:0000256" key="1">
    <source>
        <dbReference type="ARBA" id="ARBA00004114"/>
    </source>
</evidence>
<dbReference type="GO" id="GO:0005814">
    <property type="term" value="C:centriole"/>
    <property type="evidence" value="ECO:0007669"/>
    <property type="project" value="UniProtKB-SubCell"/>
</dbReference>
<keyword evidence="3" id="KW-0206">Cytoskeleton</keyword>
<comment type="subcellular location">
    <subcellularLocation>
        <location evidence="1">Cytoplasm</location>
        <location evidence="1">Cytoskeleton</location>
        <location evidence="1">Microtubule organizing center</location>
        <location evidence="1">Centrosome</location>
        <location evidence="1">Centriole</location>
    </subcellularLocation>
</comment>
<dbReference type="Gene3D" id="1.10.287.1490">
    <property type="match status" value="1"/>
</dbReference>
<protein>
    <submittedName>
        <fullName evidence="7">Uncharacterized protein</fullName>
    </submittedName>
</protein>
<dbReference type="SUPFAM" id="SSF57997">
    <property type="entry name" value="Tropomyosin"/>
    <property type="match status" value="2"/>
</dbReference>
<evidence type="ECO:0000313" key="7">
    <source>
        <dbReference type="EnsemblMetazoa" id="ENSAATROPP012414"/>
    </source>
</evidence>
<evidence type="ECO:0000256" key="6">
    <source>
        <dbReference type="SAM" id="MobiDB-lite"/>
    </source>
</evidence>
<keyword evidence="2" id="KW-0963">Cytoplasm</keyword>
<evidence type="ECO:0000256" key="5">
    <source>
        <dbReference type="SAM" id="Coils"/>
    </source>
</evidence>
<evidence type="ECO:0000256" key="2">
    <source>
        <dbReference type="ARBA" id="ARBA00022490"/>
    </source>
</evidence>
<feature type="compositionally biased region" description="Polar residues" evidence="6">
    <location>
        <begin position="1185"/>
        <end position="1197"/>
    </location>
</feature>
<feature type="coiled-coil region" evidence="5">
    <location>
        <begin position="543"/>
        <end position="987"/>
    </location>
</feature>
<dbReference type="EnsemblMetazoa" id="ENSAATROPT013636">
    <property type="protein sequence ID" value="ENSAATROPP012414"/>
    <property type="gene ID" value="ENSAATROPG011067"/>
</dbReference>
<feature type="region of interest" description="Disordered" evidence="6">
    <location>
        <begin position="1077"/>
        <end position="1097"/>
    </location>
</feature>
<dbReference type="PANTHER" id="PTHR20544">
    <property type="entry name" value="CENTROSOMAL PROTEIN CEP135"/>
    <property type="match status" value="1"/>
</dbReference>
<feature type="compositionally biased region" description="Basic and acidic residues" evidence="6">
    <location>
        <begin position="1118"/>
        <end position="1130"/>
    </location>
</feature>
<organism evidence="7 8">
    <name type="scientific">Anopheles atroparvus</name>
    <name type="common">European mosquito</name>
    <dbReference type="NCBI Taxonomy" id="41427"/>
    <lineage>
        <taxon>Eukaryota</taxon>
        <taxon>Metazoa</taxon>
        <taxon>Ecdysozoa</taxon>
        <taxon>Arthropoda</taxon>
        <taxon>Hexapoda</taxon>
        <taxon>Insecta</taxon>
        <taxon>Pterygota</taxon>
        <taxon>Neoptera</taxon>
        <taxon>Endopterygota</taxon>
        <taxon>Diptera</taxon>
        <taxon>Nematocera</taxon>
        <taxon>Culicoidea</taxon>
        <taxon>Culicidae</taxon>
        <taxon>Anophelinae</taxon>
        <taxon>Anopheles</taxon>
    </lineage>
</organism>
<dbReference type="Proteomes" id="UP000075880">
    <property type="component" value="Unassembled WGS sequence"/>
</dbReference>
<feature type="region of interest" description="Disordered" evidence="6">
    <location>
        <begin position="468"/>
        <end position="496"/>
    </location>
</feature>
<feature type="compositionally biased region" description="Acidic residues" evidence="6">
    <location>
        <begin position="1086"/>
        <end position="1095"/>
    </location>
</feature>
<keyword evidence="5" id="KW-0175">Coiled coil</keyword>
<feature type="region of interest" description="Disordered" evidence="6">
    <location>
        <begin position="1277"/>
        <end position="1305"/>
    </location>
</feature>
<comment type="similarity">
    <text evidence="4">Belongs to the CEP135/TSGA10 family.</text>
</comment>